<comment type="caution">
    <text evidence="1">The sequence shown here is derived from an EMBL/GenBank/DDBJ whole genome shotgun (WGS) entry which is preliminary data.</text>
</comment>
<accession>A0ACB8WXQ3</accession>
<dbReference type="Proteomes" id="UP000831701">
    <property type="component" value="Chromosome 5"/>
</dbReference>
<protein>
    <submittedName>
        <fullName evidence="1">Uncharacterized protein</fullName>
    </submittedName>
</protein>
<reference evidence="1" key="1">
    <citation type="submission" date="2022-04" db="EMBL/GenBank/DDBJ databases">
        <title>Jade perch genome.</title>
        <authorList>
            <person name="Chao B."/>
        </authorList>
    </citation>
    <scope>NUCLEOTIDE SEQUENCE</scope>
    <source>
        <strain evidence="1">CB-2022</strain>
    </source>
</reference>
<gene>
    <name evidence="1" type="ORF">L3Q82_023074</name>
</gene>
<evidence type="ECO:0000313" key="2">
    <source>
        <dbReference type="Proteomes" id="UP000831701"/>
    </source>
</evidence>
<organism evidence="1 2">
    <name type="scientific">Scortum barcoo</name>
    <name type="common">barcoo grunter</name>
    <dbReference type="NCBI Taxonomy" id="214431"/>
    <lineage>
        <taxon>Eukaryota</taxon>
        <taxon>Metazoa</taxon>
        <taxon>Chordata</taxon>
        <taxon>Craniata</taxon>
        <taxon>Vertebrata</taxon>
        <taxon>Euteleostomi</taxon>
        <taxon>Actinopterygii</taxon>
        <taxon>Neopterygii</taxon>
        <taxon>Teleostei</taxon>
        <taxon>Neoteleostei</taxon>
        <taxon>Acanthomorphata</taxon>
        <taxon>Eupercaria</taxon>
        <taxon>Centrarchiformes</taxon>
        <taxon>Terapontoidei</taxon>
        <taxon>Terapontidae</taxon>
        <taxon>Scortum</taxon>
    </lineage>
</organism>
<keyword evidence="2" id="KW-1185">Reference proteome</keyword>
<sequence>MDEEAVSGRGRPGAKGVSCSGVTGWPCEERAENRRSTDVQVSDHLLEKHIQLRTCTRQQRESMRRIRRNSKTLLQDLIYRGVHGGDRDTPIPAQPGRDAKMIHSIASLIREKSKLLLLENPDTVEIYKLDDLTARSGKDDVYLPAITTKASSLNSIRGALSQSCPYLYDKRRGSFSSVASQRTGGHLKKQSNIKAQKEAKKSNVTVTMTYLGQGHGGSVLGSTQDELKVLQQVNGGENICVFKGLLTPGEQFQFVSQRHRGFPFSATLFVNGMMVARISSCCEYRYAPGFQQGRKSCFRLSWLAGGVPCHRCTSLRNKYSSCQQLNNGTKANLILPLEQSPGNGTNESRPSSPLFIPAKPEKKSVRRTRKHVKEAGGGSTDSEDPAAAGIKETSKRKRRKGQSNLKESKGKTPGNKRDEGGDSKGSEVSRRSTVTEKCEDPALFARREQKQQKTASNVTAPQTEQPPPNRTSNVLGEHWLTLLERCRLQKRLSSCPKAPGSDVELSAESDTVPQPDEEPEEEEDTSQSAGKEEPVKEQDLQAQLDAMMTVLNTSDEVEQLVLRNTDLTDDLLLSLAGALKSSLSEVSLLNLNLNLIGPYGAHILLDILRVKPQVKGVHLFGNKLRDHGVLTLLNGIAELQEQTARAAAAIQQAMLYPSEQNMLLQLPTGWSSFRVFVLLELDIGGNGLSSDGVKVLASYIRHHSYLQYLGLAQTGGADLAAWKELFDSLKGNGSLMHIILDENNLGDPGVRLLADMLKENVSLQQVDLDRNGISDVGGNDIMGALLCRTQFPLRHLSLQENNISAGLMSKYNFFNFKVNFSAVLALPRGVAISLLADVDVLQQLGLFGRRAGGSSSSGARSIPNGVIPFKSGVILTPRARIQVPLRTVIPATYSSINLSLILSLSVHRINSAFLFSVLSKKRKVQLGVQFIPGKVLVHVGQRSSASFDYDVHDGRWHSLALDIQGHRVFLHTSCGKESVHTDLHSKREETLDAEGSFLLGKMNHNSVPFEGAICQFDIYPSAKAAHNYCDYIKKHCREADTYRPMFSPLLPLFSTDPNITVTHITPVSLTEISKHTQRPTLALTEESTRTTILIPTDRSPMLNKTSVYQTASTLRPGGMSISPPVDPGLESPFRFPTQTATASLKISVTPQNPKATSHGSAGDNTKRGDTNSQRPCGESMDLPASTVPSEMKPDLQTTAAFTQGSPSNAYLPHKMQRNTVASKKPEPKVTSAQDVKPTSLIPVTPAATDGFQTFDLEPTQFSLLAGPPGLKGEPGPPGLQGPPGLPGKPGKRGPRIDGQSDSFPIMLISVGITPAHLVISAVPPHLVYCENTICNTLSRPPFISLSPPPFTSYLEIMTSIRFNIKRGPPGPHGNPGPPGPPGVKGQKGDHGLSPGQAPRGQKGEPGVMGPPGLPGQDGRKGQNGHPGPSGLPGEPGERGDDGSPGAKGYPGRQGLPGPVGKMGPKGVRGHIGIPGLFGLPGPDGERGIPGVHGEKGKMGRPGFPGDFGERGPPGPDGNPGELGAPGPCGVPGLIGDMGPVGIMGFPGPPGLKGVPGNPGEPGLKGDKGDVGLPGEPGECGFQGDKGIRGSPGPPGPRGKPGPQGKTGEKGPDGLPGPLGPEGFPGDIGPPGHNGPEGPKGKQGTRGLPGPRGTLGLQGDEGAVGPAGPAGLEGRPGRQGFPGLTGPDGLKGETGITGEVGKLGERGLPGFVGPVGEMGIAGEKGDRGKTGAPGPPGEMGPMVRTSNFTVKLKEYFFTHIQGPPGSRGTIGIRGSKGRRGPRGPDGPVGEKGSTGVKGPDGPPGKLGLPGEMGKLGEPGEAGPKGFPGIQGPSGPPGAKGIAGEPGPAGPPGTIGPLGEMGPGGPPGRAGERGLPGEPGEKGAIGLPGNIGEQGLIGQRGEPGIDGEAGTSGPDGAKASFALTFLQGEKGDSGPEGAKGDRGEIGLKGKEGPLGPPGLVGVRGQEGKPGKIGERGRQGEKGSKGHQGHLGETGQIGEQGEMGSVGPKGARGTIGPVGAPGRMGQQGDPGIPGYEGHMGPPGPLGPPGPKGEKGEQGDDSKLEGPTGPQGDRGPPGHRGERGEPGDPGHIGHIGVDGKRGEAGAPGLPGQPGPKGQPGLKGSKGDQGQKGKSGARGTSGTKGPPGPEGPPGPRGVVGREGLEGPPGTDGLPGKDGSKGVKGEQGEDGQMGLHGRPGQTGKTGVTGLPGTQGSFGPKGERGLPGQTGPSGRRGSIGGMGFPGKQGDLGPKGQSGDTGEQGFPGVLGLFGPKGPLGDIGSAGIQGPKGPRGLKGMEGAVGPVGIIGPSGHPGPQGDKGSRGETVRGAVLMNPFLSVLGCKDQGSTLSLQNYQDLPMLDQGTEIFKTLQHLSFLIQSLKNPLGTRDNPARICRDLYNCEQKMHDGTYWIDPNLGCAADTIEVTCNFTGGGQTCFKPITVSKLEMGVGRIQMNFVHLLSTEAVQHITIHCLNTPVWAAGPSLQPSSRAVSFKAWSGEKIQAGDLLEPLIPRDDCWIKDGRWRQTHFIFQTQDPNLLPIVDVFNLPTPEPGARYHLEVGHVCFL</sequence>
<proteinExistence type="predicted"/>
<dbReference type="EMBL" id="CM041535">
    <property type="protein sequence ID" value="KAI3372602.1"/>
    <property type="molecule type" value="Genomic_DNA"/>
</dbReference>
<name>A0ACB8WXQ3_9TELE</name>
<evidence type="ECO:0000313" key="1">
    <source>
        <dbReference type="EMBL" id="KAI3372602.1"/>
    </source>
</evidence>